<gene>
    <name evidence="2" type="ORF">NO357_17295</name>
</gene>
<proteinExistence type="predicted"/>
<reference evidence="2" key="2">
    <citation type="submission" date="2023-02" db="EMBL/GenBank/DDBJ databases">
        <title>'Rhodoalgimonas zhirmunskyi' gen. nov., isolated from a red alga.</title>
        <authorList>
            <person name="Nedashkovskaya O.I."/>
            <person name="Otstavnykh N.Y."/>
            <person name="Bystritskaya E.P."/>
            <person name="Balabanova L.A."/>
            <person name="Isaeva M.P."/>
        </authorList>
    </citation>
    <scope>NUCLEOTIDE SEQUENCE</scope>
    <source>
        <strain evidence="2">KCTC 52189</strain>
    </source>
</reference>
<evidence type="ECO:0008006" key="4">
    <source>
        <dbReference type="Google" id="ProtNLM"/>
    </source>
</evidence>
<protein>
    <recommendedName>
        <fullName evidence="4">DUF1344 domain-containing protein</fullName>
    </recommendedName>
</protein>
<dbReference type="RefSeq" id="WP_306736959.1">
    <property type="nucleotide sequence ID" value="NZ_JANHAX010000006.1"/>
</dbReference>
<organism evidence="2 3">
    <name type="scientific">Marimonas arenosa</name>
    <dbReference type="NCBI Taxonomy" id="1795305"/>
    <lineage>
        <taxon>Bacteria</taxon>
        <taxon>Pseudomonadati</taxon>
        <taxon>Pseudomonadota</taxon>
        <taxon>Alphaproteobacteria</taxon>
        <taxon>Rhodobacterales</taxon>
        <taxon>Paracoccaceae</taxon>
        <taxon>Marimonas</taxon>
    </lineage>
</organism>
<dbReference type="Proteomes" id="UP001226762">
    <property type="component" value="Unassembled WGS sequence"/>
</dbReference>
<dbReference type="EMBL" id="JANHAX010000006">
    <property type="protein sequence ID" value="MDQ2091659.1"/>
    <property type="molecule type" value="Genomic_DNA"/>
</dbReference>
<keyword evidence="3" id="KW-1185">Reference proteome</keyword>
<evidence type="ECO:0000313" key="2">
    <source>
        <dbReference type="EMBL" id="MDQ2091659.1"/>
    </source>
</evidence>
<evidence type="ECO:0000256" key="1">
    <source>
        <dbReference type="SAM" id="SignalP"/>
    </source>
</evidence>
<feature type="signal peptide" evidence="1">
    <location>
        <begin position="1"/>
        <end position="18"/>
    </location>
</feature>
<evidence type="ECO:0000313" key="3">
    <source>
        <dbReference type="Proteomes" id="UP001226762"/>
    </source>
</evidence>
<reference evidence="2" key="1">
    <citation type="submission" date="2022-07" db="EMBL/GenBank/DDBJ databases">
        <authorList>
            <person name="Otstavnykh N."/>
            <person name="Isaeva M."/>
            <person name="Bystritskaya E."/>
        </authorList>
    </citation>
    <scope>NUCLEOTIDE SEQUENCE</scope>
    <source>
        <strain evidence="2">KCTC 52189</strain>
    </source>
</reference>
<name>A0AAE3WFC2_9RHOB</name>
<keyword evidence="1" id="KW-0732">Signal</keyword>
<dbReference type="AlphaFoldDB" id="A0AAE3WFC2"/>
<sequence>MRILLASALLAVATPVMADETTGTVLAFDRVAGIVVLTDKTVYSLELLGEVPVENLVAGDMVTIDFESIGEDGIDKINAITRAGE</sequence>
<accession>A0AAE3WFC2</accession>
<feature type="chain" id="PRO_5042163065" description="DUF1344 domain-containing protein" evidence="1">
    <location>
        <begin position="19"/>
        <end position="85"/>
    </location>
</feature>
<comment type="caution">
    <text evidence="2">The sequence shown here is derived from an EMBL/GenBank/DDBJ whole genome shotgun (WGS) entry which is preliminary data.</text>
</comment>